<dbReference type="GO" id="GO:0031430">
    <property type="term" value="C:M band"/>
    <property type="evidence" value="ECO:0007669"/>
    <property type="project" value="TreeGrafter"/>
</dbReference>
<dbReference type="Ensembl" id="ENSDCDT00010037808.1">
    <property type="protein sequence ID" value="ENSDCDP00010030434.1"/>
    <property type="gene ID" value="ENSDCDG00010019529.1"/>
</dbReference>
<keyword evidence="4" id="KW-1015">Disulfide bond</keyword>
<dbReference type="FunFam" id="2.60.40.10:FF:001435">
    <property type="entry name" value="Immunoglobulin-like and fibronectin type III domain-containing 1"/>
    <property type="match status" value="1"/>
</dbReference>
<reference evidence="9" key="3">
    <citation type="submission" date="2025-09" db="UniProtKB">
        <authorList>
            <consortium name="Ensembl"/>
        </authorList>
    </citation>
    <scope>IDENTIFICATION</scope>
</reference>
<keyword evidence="2" id="KW-0963">Cytoplasm</keyword>
<dbReference type="PANTHER" id="PTHR13817">
    <property type="entry name" value="TITIN"/>
    <property type="match status" value="1"/>
</dbReference>
<feature type="compositionally biased region" description="Polar residues" evidence="6">
    <location>
        <begin position="628"/>
        <end position="640"/>
    </location>
</feature>
<sequence length="1070" mass="118850">MMKAIIADHTATGQEPHKKRVGFKKRSKIPGVMVTQWMEELPEGKSNPDFLRKPIALTIQEGRTAAFKAVVSGEPRPEVSWRRARGDMNNTDKFRNKYDESTGEYTLEILKVTTDEADTYKCYAHNEFGKAVCTATLNVIEVGFKKKKAMEEADMATTDPAEFRKMLRKRAGRAKPQEKKEGDVDESFWEIMTSAEKKDYERICTEFGVTDYRWMLKKLGEFKKEQEEEQKLYVEAISNLRHIEVKGDGTASFELDLELKDPCSRIFLYKDGVMIPYSENMEMKHNLKKVGKKLVFTVKDLLPEDAGLYQVDVEEVNVFSTEFKIPSVNFIVKIQEVKAKEREDALFECVLSMPLPKIVWIGKNATLEDGDKYSITVSEDKLIHRLLVKDCMQLDKGIYTAIAGIKSCSAWLVIEADSGPPIPYKKKSRKTTQAGGSGLNVEKLAQEQQLKLQMGNGEKNGAKTQDKAKQQKMAMVNGNAEHGEGHGFDNSRSRLDCGGSGGLDRKGQDGHDSGGADLNDIGIKGTGNSNDALSDSGAEYTDSSGRVLPNKDPNVGTSQNSDDPNNNLLNNHQQDPNKEKECLIGNSKNDINQNGLGGHKDDGDAANRIYHGNERMTSDKETEAGNPEASTTNTGKNQNALKGRDAQNGQDATNQHKSAKIGGHSVMNGEDDQHASNEQDAQCTKDVQKIKSTHYAQNEQEGLNRHTGISGENNGPSDRQSDRQAESLDNIIGHLKSFGEHELHGKDKNAENTGQDPSDSDENKDRTKRRLRQAPLLPEAVADPGVQFVSGLSNVNVIIGQPAELTCKVSSDQCDGTWYKDGKKLATGEGIIISKDGACHKLTIKNCQADNSGKYRFEADGRKSESILHVEDPPRLNPGDLDKFSEPVVVKAGQNAIFKMPFVGQEPMKIQWYRDGEELIEENNVKIEKFSTHSRLILSKCQRKQTGEIKIKIKNDHGTVEAYSKIVVLDKPGPPQGPIEVGESSATCIEFKWRPPKDDGGSPVKNYILERQQIGRNTWKKIGEVSSVPHYRDTDVDHGRKYCYRIQAVTDEGVSEIMMTEDVMAGTLGE</sequence>
<dbReference type="InterPro" id="IPR036116">
    <property type="entry name" value="FN3_sf"/>
</dbReference>
<dbReference type="Gene3D" id="2.60.40.10">
    <property type="entry name" value="Immunoglobulins"/>
    <property type="match status" value="6"/>
</dbReference>
<feature type="domain" description="Fibronectin type-III" evidence="8">
    <location>
        <begin position="974"/>
        <end position="1070"/>
    </location>
</feature>
<evidence type="ECO:0000313" key="10">
    <source>
        <dbReference type="Proteomes" id="UP000694580"/>
    </source>
</evidence>
<proteinExistence type="predicted"/>
<dbReference type="FunFam" id="2.60.40.10:FF:000031">
    <property type="entry name" value="Myosin-binding protein C, slow type"/>
    <property type="match status" value="1"/>
</dbReference>
<comment type="subcellular location">
    <subcellularLocation>
        <location evidence="1">Cytoplasm</location>
    </subcellularLocation>
</comment>
<reference evidence="9 10" key="1">
    <citation type="submission" date="2020-06" db="EMBL/GenBank/DDBJ databases">
        <authorList>
            <consortium name="Wellcome Sanger Institute Data Sharing"/>
        </authorList>
    </citation>
    <scope>NUCLEOTIDE SEQUENCE [LARGE SCALE GENOMIC DNA]</scope>
</reference>
<evidence type="ECO:0000256" key="6">
    <source>
        <dbReference type="SAM" id="MobiDB-lite"/>
    </source>
</evidence>
<feature type="domain" description="Ig-like" evidence="7">
    <location>
        <begin position="784"/>
        <end position="868"/>
    </location>
</feature>
<keyword evidence="3" id="KW-0677">Repeat</keyword>
<dbReference type="SMART" id="SM00409">
    <property type="entry name" value="IG"/>
    <property type="match status" value="5"/>
</dbReference>
<keyword evidence="10" id="KW-1185">Reference proteome</keyword>
<dbReference type="SMART" id="SM00060">
    <property type="entry name" value="FN3"/>
    <property type="match status" value="1"/>
</dbReference>
<evidence type="ECO:0000256" key="1">
    <source>
        <dbReference type="ARBA" id="ARBA00004496"/>
    </source>
</evidence>
<accession>A0AAY4CCI8</accession>
<dbReference type="SUPFAM" id="SSF48726">
    <property type="entry name" value="Immunoglobulin"/>
    <property type="match status" value="4"/>
</dbReference>
<dbReference type="FunFam" id="2.60.40.10:FF:001232">
    <property type="entry name" value="Immunoglobulin-like and fibronectin type III domain-containing 1"/>
    <property type="match status" value="1"/>
</dbReference>
<name>A0AAY4CCI8_9TELE</name>
<feature type="compositionally biased region" description="Low complexity" evidence="6">
    <location>
        <begin position="558"/>
        <end position="574"/>
    </location>
</feature>
<feature type="region of interest" description="Disordered" evidence="6">
    <location>
        <begin position="745"/>
        <end position="768"/>
    </location>
</feature>
<evidence type="ECO:0000256" key="4">
    <source>
        <dbReference type="ARBA" id="ARBA00023157"/>
    </source>
</evidence>
<organism evidence="9 10">
    <name type="scientific">Denticeps clupeoides</name>
    <name type="common">denticle herring</name>
    <dbReference type="NCBI Taxonomy" id="299321"/>
    <lineage>
        <taxon>Eukaryota</taxon>
        <taxon>Metazoa</taxon>
        <taxon>Chordata</taxon>
        <taxon>Craniata</taxon>
        <taxon>Vertebrata</taxon>
        <taxon>Euteleostomi</taxon>
        <taxon>Actinopterygii</taxon>
        <taxon>Neopterygii</taxon>
        <taxon>Teleostei</taxon>
        <taxon>Clupei</taxon>
        <taxon>Clupeiformes</taxon>
        <taxon>Denticipitoidei</taxon>
        <taxon>Denticipitidae</taxon>
        <taxon>Denticeps</taxon>
    </lineage>
</organism>
<feature type="compositionally biased region" description="Basic and acidic residues" evidence="6">
    <location>
        <begin position="598"/>
        <end position="623"/>
    </location>
</feature>
<dbReference type="PANTHER" id="PTHR13817:SF180">
    <property type="entry name" value="IMMUNOGLOBULIN-LIKE AND FIBRONECTIN TYPE III DOMAIN-CONTAINING 1, TANDEM DUPLICATE 3-RELATED"/>
    <property type="match status" value="1"/>
</dbReference>
<dbReference type="GeneTree" id="ENSGT00940000160123"/>
<dbReference type="FunFam" id="2.60.40.10:FF:001231">
    <property type="entry name" value="Immunoglobulin-like and fibronectin type III domain containing 1"/>
    <property type="match status" value="1"/>
</dbReference>
<dbReference type="GO" id="GO:0045214">
    <property type="term" value="P:sarcomere organization"/>
    <property type="evidence" value="ECO:0007669"/>
    <property type="project" value="TreeGrafter"/>
</dbReference>
<dbReference type="InterPro" id="IPR003598">
    <property type="entry name" value="Ig_sub2"/>
</dbReference>
<protein>
    <recommendedName>
        <fullName evidence="11">Immunoglobulin-like and fibronectin type III domain-containing protein 1</fullName>
    </recommendedName>
</protein>
<reference evidence="9" key="2">
    <citation type="submission" date="2025-08" db="UniProtKB">
        <authorList>
            <consortium name="Ensembl"/>
        </authorList>
    </citation>
    <scope>IDENTIFICATION</scope>
</reference>
<evidence type="ECO:0000256" key="3">
    <source>
        <dbReference type="ARBA" id="ARBA00022737"/>
    </source>
</evidence>
<dbReference type="Pfam" id="PF18362">
    <property type="entry name" value="THB"/>
    <property type="match status" value="1"/>
</dbReference>
<dbReference type="InterPro" id="IPR040849">
    <property type="entry name" value="MyBP-C_THB"/>
</dbReference>
<feature type="compositionally biased region" description="Basic and acidic residues" evidence="6">
    <location>
        <begin position="503"/>
        <end position="514"/>
    </location>
</feature>
<feature type="compositionally biased region" description="Basic and acidic residues" evidence="6">
    <location>
        <begin position="481"/>
        <end position="495"/>
    </location>
</feature>
<gene>
    <name evidence="9" type="primary">LOC114798320</name>
</gene>
<dbReference type="FunFam" id="2.60.40.10:FF:000211">
    <property type="entry name" value="Obscurin-like protein 1"/>
    <property type="match status" value="1"/>
</dbReference>
<feature type="compositionally biased region" description="Polar residues" evidence="6">
    <location>
        <begin position="647"/>
        <end position="656"/>
    </location>
</feature>
<dbReference type="AlphaFoldDB" id="A0AAY4CCI8"/>
<evidence type="ECO:0008006" key="11">
    <source>
        <dbReference type="Google" id="ProtNLM"/>
    </source>
</evidence>
<dbReference type="InterPro" id="IPR003961">
    <property type="entry name" value="FN3_dom"/>
</dbReference>
<dbReference type="SUPFAM" id="SSF49265">
    <property type="entry name" value="Fibronectin type III"/>
    <property type="match status" value="1"/>
</dbReference>
<feature type="region of interest" description="Disordered" evidence="6">
    <location>
        <begin position="1"/>
        <end position="23"/>
    </location>
</feature>
<keyword evidence="5" id="KW-0393">Immunoglobulin domain</keyword>
<dbReference type="CDD" id="cd00063">
    <property type="entry name" value="FN3"/>
    <property type="match status" value="1"/>
</dbReference>
<dbReference type="FunFam" id="2.60.40.10:FF:001097">
    <property type="entry name" value="Immunoglobulin-like and fibronectin type III domain-containing protein 1"/>
    <property type="match status" value="1"/>
</dbReference>
<dbReference type="InterPro" id="IPR013098">
    <property type="entry name" value="Ig_I-set"/>
</dbReference>
<feature type="region of interest" description="Disordered" evidence="6">
    <location>
        <begin position="479"/>
        <end position="724"/>
    </location>
</feature>
<dbReference type="InterPro" id="IPR013783">
    <property type="entry name" value="Ig-like_fold"/>
</dbReference>
<dbReference type="InterPro" id="IPR007110">
    <property type="entry name" value="Ig-like_dom"/>
</dbReference>
<evidence type="ECO:0000256" key="5">
    <source>
        <dbReference type="ARBA" id="ARBA00023319"/>
    </source>
</evidence>
<evidence type="ECO:0000313" key="9">
    <source>
        <dbReference type="Ensembl" id="ENSDCDP00010030434.1"/>
    </source>
</evidence>
<dbReference type="Proteomes" id="UP000694580">
    <property type="component" value="Chromosome 10"/>
</dbReference>
<evidence type="ECO:0000259" key="8">
    <source>
        <dbReference type="PROSITE" id="PS50853"/>
    </source>
</evidence>
<dbReference type="InterPro" id="IPR050964">
    <property type="entry name" value="Striated_Muscle_Regulatory"/>
</dbReference>
<dbReference type="SMART" id="SM00408">
    <property type="entry name" value="IGc2"/>
    <property type="match status" value="2"/>
</dbReference>
<dbReference type="PROSITE" id="PS50853">
    <property type="entry name" value="FN3"/>
    <property type="match status" value="1"/>
</dbReference>
<dbReference type="Pfam" id="PF07679">
    <property type="entry name" value="I-set"/>
    <property type="match status" value="4"/>
</dbReference>
<feature type="domain" description="Ig-like" evidence="7">
    <location>
        <begin position="48"/>
        <end position="138"/>
    </location>
</feature>
<evidence type="ECO:0000259" key="7">
    <source>
        <dbReference type="PROSITE" id="PS50835"/>
    </source>
</evidence>
<dbReference type="PROSITE" id="PS50835">
    <property type="entry name" value="IG_LIKE"/>
    <property type="match status" value="2"/>
</dbReference>
<evidence type="ECO:0000256" key="2">
    <source>
        <dbReference type="ARBA" id="ARBA00022490"/>
    </source>
</evidence>
<dbReference type="InterPro" id="IPR003599">
    <property type="entry name" value="Ig_sub"/>
</dbReference>
<dbReference type="InterPro" id="IPR036179">
    <property type="entry name" value="Ig-like_dom_sf"/>
</dbReference>